<evidence type="ECO:0000313" key="3">
    <source>
        <dbReference type="Proteomes" id="UP001158576"/>
    </source>
</evidence>
<protein>
    <submittedName>
        <fullName evidence="2">Oidioi.mRNA.OKI2018_I69.PAR.g9399.t1.cds</fullName>
    </submittedName>
</protein>
<organism evidence="2 3">
    <name type="scientific">Oikopleura dioica</name>
    <name type="common">Tunicate</name>
    <dbReference type="NCBI Taxonomy" id="34765"/>
    <lineage>
        <taxon>Eukaryota</taxon>
        <taxon>Metazoa</taxon>
        <taxon>Chordata</taxon>
        <taxon>Tunicata</taxon>
        <taxon>Appendicularia</taxon>
        <taxon>Copelata</taxon>
        <taxon>Oikopleuridae</taxon>
        <taxon>Oikopleura</taxon>
    </lineage>
</organism>
<keyword evidence="3" id="KW-1185">Reference proteome</keyword>
<evidence type="ECO:0000313" key="2">
    <source>
        <dbReference type="EMBL" id="CAG5079860.1"/>
    </source>
</evidence>
<sequence>MTVRIATPPEKNPFADKLRREHFEMQQVMDQVRLQNQVLFQLHEQQISPSPTHSSVSPLVPKPDSPAAKKEDKKVQRNGFDRSKTWYEKKNNRKIFKKSPGTPKKFASS</sequence>
<reference evidence="2 3" key="1">
    <citation type="submission" date="2021-04" db="EMBL/GenBank/DDBJ databases">
        <authorList>
            <person name="Bliznina A."/>
        </authorList>
    </citation>
    <scope>NUCLEOTIDE SEQUENCE [LARGE SCALE GENOMIC DNA]</scope>
</reference>
<feature type="compositionally biased region" description="Polar residues" evidence="1">
    <location>
        <begin position="43"/>
        <end position="57"/>
    </location>
</feature>
<dbReference type="EMBL" id="OU015568">
    <property type="protein sequence ID" value="CAG5079860.1"/>
    <property type="molecule type" value="Genomic_DNA"/>
</dbReference>
<gene>
    <name evidence="2" type="ORF">OKIOD_LOCUS957</name>
</gene>
<feature type="region of interest" description="Disordered" evidence="1">
    <location>
        <begin position="43"/>
        <end position="109"/>
    </location>
</feature>
<feature type="compositionally biased region" description="Basic and acidic residues" evidence="1">
    <location>
        <begin position="67"/>
        <end position="90"/>
    </location>
</feature>
<accession>A0ABN7RNX8</accession>
<evidence type="ECO:0000256" key="1">
    <source>
        <dbReference type="SAM" id="MobiDB-lite"/>
    </source>
</evidence>
<name>A0ABN7RNX8_OIKDI</name>
<dbReference type="Proteomes" id="UP001158576">
    <property type="component" value="Chromosome PAR"/>
</dbReference>
<proteinExistence type="predicted"/>